<name>A0A382IBI1_9ZZZZ</name>
<dbReference type="AlphaFoldDB" id="A0A382IBI1"/>
<protein>
    <submittedName>
        <fullName evidence="1">Uncharacterized protein</fullName>
    </submittedName>
</protein>
<proteinExistence type="predicted"/>
<dbReference type="EMBL" id="UINC01066240">
    <property type="protein sequence ID" value="SVB96735.1"/>
    <property type="molecule type" value="Genomic_DNA"/>
</dbReference>
<accession>A0A382IBI1</accession>
<sequence>MARKRKEKEQGEQHLDAAVDKAEETAGNVIDTAEAAATLAVEAGADIARKAKKILKGATRTVVSSGGKAAAAATEKAAEGTAVAVDIAADVVEKVIDVAADASEVALEKGSELAADAAEVGATIIEQTARKGEKLADDALNIAANVGASTAERTRGAAGTAAEAVKGTAEAAGRKAGEVVAVAHDKLWPTYGMFVAAIVGKAFSSAAGKGRNNVLDDDWFRGHVINRTWELLPLPVRLAGKDTLRWEQVMFKLRDQVLTKDEDSMAISSNDKSAIRSAIELMLGRKG</sequence>
<reference evidence="1" key="1">
    <citation type="submission" date="2018-05" db="EMBL/GenBank/DDBJ databases">
        <authorList>
            <person name="Lanie J.A."/>
            <person name="Ng W.-L."/>
            <person name="Kazmierczak K.M."/>
            <person name="Andrzejewski T.M."/>
            <person name="Davidsen T.M."/>
            <person name="Wayne K.J."/>
            <person name="Tettelin H."/>
            <person name="Glass J.I."/>
            <person name="Rusch D."/>
            <person name="Podicherti R."/>
            <person name="Tsui H.-C.T."/>
            <person name="Winkler M.E."/>
        </authorList>
    </citation>
    <scope>NUCLEOTIDE SEQUENCE</scope>
</reference>
<organism evidence="1">
    <name type="scientific">marine metagenome</name>
    <dbReference type="NCBI Taxonomy" id="408172"/>
    <lineage>
        <taxon>unclassified sequences</taxon>
        <taxon>metagenomes</taxon>
        <taxon>ecological metagenomes</taxon>
    </lineage>
</organism>
<evidence type="ECO:0000313" key="1">
    <source>
        <dbReference type="EMBL" id="SVB96735.1"/>
    </source>
</evidence>
<gene>
    <name evidence="1" type="ORF">METZ01_LOCUS249589</name>
</gene>